<dbReference type="Pfam" id="PF07690">
    <property type="entry name" value="MFS_1"/>
    <property type="match status" value="1"/>
</dbReference>
<evidence type="ECO:0000313" key="9">
    <source>
        <dbReference type="Proteomes" id="UP000282076"/>
    </source>
</evidence>
<dbReference type="RefSeq" id="WP_120976820.1">
    <property type="nucleotide sequence ID" value="NZ_RBZM01000005.1"/>
</dbReference>
<dbReference type="InterPro" id="IPR052528">
    <property type="entry name" value="Sugar_transport-like"/>
</dbReference>
<dbReference type="EMBL" id="RBZM01000005">
    <property type="protein sequence ID" value="RKP53916.1"/>
    <property type="molecule type" value="Genomic_DNA"/>
</dbReference>
<keyword evidence="9" id="KW-1185">Reference proteome</keyword>
<feature type="transmembrane region" description="Helical" evidence="6">
    <location>
        <begin position="51"/>
        <end position="79"/>
    </location>
</feature>
<proteinExistence type="predicted"/>
<comment type="subcellular location">
    <subcellularLocation>
        <location evidence="1">Cell membrane</location>
        <topology evidence="1">Multi-pass membrane protein</topology>
    </subcellularLocation>
</comment>
<evidence type="ECO:0000256" key="3">
    <source>
        <dbReference type="ARBA" id="ARBA00022692"/>
    </source>
</evidence>
<dbReference type="GO" id="GO:0022857">
    <property type="term" value="F:transmembrane transporter activity"/>
    <property type="evidence" value="ECO:0007669"/>
    <property type="project" value="InterPro"/>
</dbReference>
<evidence type="ECO:0000256" key="5">
    <source>
        <dbReference type="ARBA" id="ARBA00023136"/>
    </source>
</evidence>
<dbReference type="Gene3D" id="1.20.1250.20">
    <property type="entry name" value="MFS general substrate transporter like domains"/>
    <property type="match status" value="1"/>
</dbReference>
<dbReference type="PANTHER" id="PTHR23526">
    <property type="entry name" value="INTEGRAL MEMBRANE TRANSPORT PROTEIN-RELATED"/>
    <property type="match status" value="1"/>
</dbReference>
<evidence type="ECO:0000259" key="7">
    <source>
        <dbReference type="PROSITE" id="PS50850"/>
    </source>
</evidence>
<organism evidence="8 9">
    <name type="scientific">Cohnella endophytica</name>
    <dbReference type="NCBI Taxonomy" id="2419778"/>
    <lineage>
        <taxon>Bacteria</taxon>
        <taxon>Bacillati</taxon>
        <taxon>Bacillota</taxon>
        <taxon>Bacilli</taxon>
        <taxon>Bacillales</taxon>
        <taxon>Paenibacillaceae</taxon>
        <taxon>Cohnella</taxon>
    </lineage>
</organism>
<feature type="transmembrane region" description="Helical" evidence="6">
    <location>
        <begin position="236"/>
        <end position="260"/>
    </location>
</feature>
<dbReference type="InterPro" id="IPR020846">
    <property type="entry name" value="MFS_dom"/>
</dbReference>
<feature type="transmembrane region" description="Helical" evidence="6">
    <location>
        <begin position="302"/>
        <end position="320"/>
    </location>
</feature>
<feature type="transmembrane region" description="Helical" evidence="6">
    <location>
        <begin position="272"/>
        <end position="290"/>
    </location>
</feature>
<evidence type="ECO:0000256" key="2">
    <source>
        <dbReference type="ARBA" id="ARBA00022448"/>
    </source>
</evidence>
<feature type="transmembrane region" description="Helical" evidence="6">
    <location>
        <begin position="120"/>
        <end position="144"/>
    </location>
</feature>
<feature type="transmembrane region" description="Helical" evidence="6">
    <location>
        <begin position="164"/>
        <end position="183"/>
    </location>
</feature>
<dbReference type="GO" id="GO:0005886">
    <property type="term" value="C:plasma membrane"/>
    <property type="evidence" value="ECO:0007669"/>
    <property type="project" value="UniProtKB-SubCell"/>
</dbReference>
<dbReference type="InterPro" id="IPR036259">
    <property type="entry name" value="MFS_trans_sf"/>
</dbReference>
<feature type="transmembrane region" description="Helical" evidence="6">
    <location>
        <begin position="189"/>
        <end position="207"/>
    </location>
</feature>
<gene>
    <name evidence="8" type="ORF">D7Z26_11005</name>
</gene>
<keyword evidence="3 6" id="KW-0812">Transmembrane</keyword>
<name>A0A494Y232_9BACL</name>
<reference evidence="8 9" key="1">
    <citation type="submission" date="2018-10" db="EMBL/GenBank/DDBJ databases">
        <title>Cohnella sp. M2MS4P-1, whole genome shotgun sequence.</title>
        <authorList>
            <person name="Tuo L."/>
        </authorList>
    </citation>
    <scope>NUCLEOTIDE SEQUENCE [LARGE SCALE GENOMIC DNA]</scope>
    <source>
        <strain evidence="8 9">M2MS4P-1</strain>
    </source>
</reference>
<dbReference type="InterPro" id="IPR011701">
    <property type="entry name" value="MFS"/>
</dbReference>
<feature type="domain" description="Major facilitator superfamily (MFS) profile" evidence="7">
    <location>
        <begin position="236"/>
        <end position="442"/>
    </location>
</feature>
<protein>
    <submittedName>
        <fullName evidence="8">MFS transporter</fullName>
    </submittedName>
</protein>
<comment type="caution">
    <text evidence="8">The sequence shown here is derived from an EMBL/GenBank/DDBJ whole genome shotgun (WGS) entry which is preliminary data.</text>
</comment>
<accession>A0A494Y232</accession>
<evidence type="ECO:0000256" key="4">
    <source>
        <dbReference type="ARBA" id="ARBA00022989"/>
    </source>
</evidence>
<evidence type="ECO:0000256" key="1">
    <source>
        <dbReference type="ARBA" id="ARBA00004651"/>
    </source>
</evidence>
<dbReference type="SUPFAM" id="SSF103473">
    <property type="entry name" value="MFS general substrate transporter"/>
    <property type="match status" value="1"/>
</dbReference>
<dbReference type="PROSITE" id="PS50850">
    <property type="entry name" value="MFS"/>
    <property type="match status" value="1"/>
</dbReference>
<dbReference type="AlphaFoldDB" id="A0A494Y232"/>
<dbReference type="Proteomes" id="UP000282076">
    <property type="component" value="Unassembled WGS sequence"/>
</dbReference>
<keyword evidence="4 6" id="KW-1133">Transmembrane helix</keyword>
<evidence type="ECO:0000313" key="8">
    <source>
        <dbReference type="EMBL" id="RKP53916.1"/>
    </source>
</evidence>
<feature type="transmembrane region" description="Helical" evidence="6">
    <location>
        <begin position="363"/>
        <end position="386"/>
    </location>
</feature>
<feature type="transmembrane region" description="Helical" evidence="6">
    <location>
        <begin position="326"/>
        <end position="351"/>
    </location>
</feature>
<feature type="transmembrane region" description="Helical" evidence="6">
    <location>
        <begin position="398"/>
        <end position="421"/>
    </location>
</feature>
<dbReference type="PANTHER" id="PTHR23526:SF2">
    <property type="entry name" value="MAJOR FACILITATOR SUPERFAMILY (MFS) PROFILE DOMAIN-CONTAINING PROTEIN"/>
    <property type="match status" value="1"/>
</dbReference>
<sequence length="442" mass="48888">MGTLLRGFKQSLAIRRQGMSENRRSLRISLIEGIPANILGNLLGGPLQTVYLTYLGFTAFHIGLVLAIPPFALLIQIIIAFAMQSWQNRRFYVTLFGVVHRTLWVATGLIPLAFANDAWIPVYIAVWFVSMISGQAGGVIWTSLMADVVPTAIRGKYFGIRNTIHWAVVCLTLFAGGQLMEWLPGPKGFTVLFAISAACVFWNGWALSRYPNPPFQPSESGRSMRMFVRPFADRRFLSATLFISTFILLQNVVIPLFSYIMLEIMDMSTSKVTLIIMLQNIVMMVSYYYWGVLNSRYSTNTLLLWTFPLIAASCAVWAGMAILPAILILIVVHALLGFGFAGYNLLVFNFLIGDSPKSERPMYVAVFSALTGIAGFIGPIAGGWLFDKVSNGPQWVQSYGVTTFAGMALLVLSLAVAPFVFRTRQLQAQYGANKGVPSHKSN</sequence>
<keyword evidence="2" id="KW-0813">Transport</keyword>
<keyword evidence="5 6" id="KW-0472">Membrane</keyword>
<feature type="transmembrane region" description="Helical" evidence="6">
    <location>
        <begin position="25"/>
        <end position="45"/>
    </location>
</feature>
<evidence type="ECO:0000256" key="6">
    <source>
        <dbReference type="SAM" id="Phobius"/>
    </source>
</evidence>
<feature type="transmembrane region" description="Helical" evidence="6">
    <location>
        <begin position="91"/>
        <end position="114"/>
    </location>
</feature>
<dbReference type="OrthoDB" id="9772882at2"/>